<sequence length="309" mass="32007">MKVGIIGAGQVGSAAAYAVALSGAASDVVLIDRSEKLAVAQAQDILHATPFAAPVRVQAGAYSDLTGAGIIILTAGVNQKPGETRLELLDRNTAVFAEILPQVLAVTPNPILIVATNPVDVMTEVAQRVSGLPRHRCIGSGTILDTARYRALLADHLGVSPNSIHASVLGEHGDSEVLCWSSASIGTVPLASLAEQQGKPLDDVVKARIDHGVRRAAYTIIEGKGATWFGIGAGLARMVRAIARDERAVMTVSQVEDSIEGVGPVALSLPRILGADGILGTVMPILSPEEHALLRASAETLIRAAGRTP</sequence>
<comment type="function">
    <text evidence="1">Catalyzes the reversible oxidation of malate to oxaloacetate.</text>
</comment>
<evidence type="ECO:0000313" key="13">
    <source>
        <dbReference type="EMBL" id="MBB6209745.1"/>
    </source>
</evidence>
<gene>
    <name evidence="8" type="primary">ldh</name>
    <name evidence="13" type="ORF">FHS48_001153</name>
</gene>
<feature type="binding site" evidence="8 10">
    <location>
        <position position="32"/>
    </location>
    <ligand>
        <name>NAD(+)</name>
        <dbReference type="ChEBI" id="CHEBI:57540"/>
    </ligand>
</feature>
<dbReference type="InterPro" id="IPR022383">
    <property type="entry name" value="Lactate/malate_DH_C"/>
</dbReference>
<dbReference type="GO" id="GO:0006089">
    <property type="term" value="P:lactate metabolic process"/>
    <property type="evidence" value="ECO:0007669"/>
    <property type="project" value="TreeGrafter"/>
</dbReference>
<accession>A0A7X0DL93</accession>
<feature type="binding site" evidence="8">
    <location>
        <position position="150"/>
    </location>
    <ligand>
        <name>beta-D-fructose 1,6-bisphosphate</name>
        <dbReference type="ChEBI" id="CHEBI:32966"/>
        <note>allosteric activator</note>
    </ligand>
</feature>
<protein>
    <recommendedName>
        <fullName evidence="4 8">L-lactate dehydrogenase</fullName>
        <shortName evidence="8">L-LDH</shortName>
        <ecNumber evidence="4 8">1.1.1.27</ecNumber>
    </recommendedName>
</protein>
<dbReference type="Pfam" id="PF02866">
    <property type="entry name" value="Ldh_1_C"/>
    <property type="match status" value="1"/>
</dbReference>
<comment type="caution">
    <text evidence="8">Lacks conserved residue(s) required for the propagation of feature annotation.</text>
</comment>
<dbReference type="InterPro" id="IPR001236">
    <property type="entry name" value="Lactate/malate_DH_N"/>
</dbReference>
<feature type="binding site" evidence="8">
    <location>
        <position position="140"/>
    </location>
    <ligand>
        <name>NAD(+)</name>
        <dbReference type="ChEBI" id="CHEBI:57540"/>
    </ligand>
</feature>
<feature type="domain" description="Lactate/malate dehydrogenase N-terminal" evidence="11">
    <location>
        <begin position="1"/>
        <end position="139"/>
    </location>
</feature>
<evidence type="ECO:0000256" key="8">
    <source>
        <dbReference type="HAMAP-Rule" id="MF_00488"/>
    </source>
</evidence>
<feature type="binding site" evidence="8">
    <location>
        <position position="85"/>
    </location>
    <ligand>
        <name>substrate</name>
    </ligand>
</feature>
<dbReference type="GO" id="GO:0006096">
    <property type="term" value="P:glycolytic process"/>
    <property type="evidence" value="ECO:0007669"/>
    <property type="project" value="UniProtKB-UniRule"/>
</dbReference>
<evidence type="ECO:0000256" key="3">
    <source>
        <dbReference type="ARBA" id="ARBA00006054"/>
    </source>
</evidence>
<evidence type="ECO:0000259" key="11">
    <source>
        <dbReference type="Pfam" id="PF00056"/>
    </source>
</evidence>
<keyword evidence="6 8" id="KW-0520">NAD</keyword>
<organism evidence="13 14">
    <name type="scientific">Novispirillum itersonii</name>
    <name type="common">Aquaspirillum itersonii</name>
    <dbReference type="NCBI Taxonomy" id="189"/>
    <lineage>
        <taxon>Bacteria</taxon>
        <taxon>Pseudomonadati</taxon>
        <taxon>Pseudomonadota</taxon>
        <taxon>Alphaproteobacteria</taxon>
        <taxon>Rhodospirillales</taxon>
        <taxon>Novispirillaceae</taxon>
        <taxon>Novispirillum</taxon>
    </lineage>
</organism>
<comment type="similarity">
    <text evidence="3 8">Belongs to the LDH/MDH superfamily. LDH family.</text>
</comment>
<keyword evidence="5 8" id="KW-0560">Oxidoreductase</keyword>
<dbReference type="HAMAP" id="MF_00488">
    <property type="entry name" value="Lactate_dehydrog"/>
    <property type="match status" value="1"/>
</dbReference>
<dbReference type="EMBL" id="JACIIX010000003">
    <property type="protein sequence ID" value="MBB6209745.1"/>
    <property type="molecule type" value="Genomic_DNA"/>
</dbReference>
<keyword evidence="8" id="KW-0021">Allosteric enzyme</keyword>
<feature type="binding site" evidence="8">
    <location>
        <begin position="145"/>
        <end position="148"/>
    </location>
    <ligand>
        <name>substrate</name>
    </ligand>
</feature>
<dbReference type="InterPro" id="IPR001557">
    <property type="entry name" value="L-lactate/malate_DH"/>
</dbReference>
<evidence type="ECO:0000259" key="12">
    <source>
        <dbReference type="Pfam" id="PF02866"/>
    </source>
</evidence>
<dbReference type="GO" id="GO:0005737">
    <property type="term" value="C:cytoplasm"/>
    <property type="evidence" value="ECO:0007669"/>
    <property type="project" value="UniProtKB-SubCell"/>
</dbReference>
<feature type="binding site" evidence="10">
    <location>
        <position position="92"/>
    </location>
    <ligand>
        <name>NAD(+)</name>
        <dbReference type="ChEBI" id="CHEBI:57540"/>
    </ligand>
</feature>
<name>A0A7X0DL93_NOVIT</name>
<dbReference type="GO" id="GO:0004459">
    <property type="term" value="F:L-lactate dehydrogenase (NAD+) activity"/>
    <property type="evidence" value="ECO:0007669"/>
    <property type="project" value="UniProtKB-UniRule"/>
</dbReference>
<feature type="binding site" evidence="8">
    <location>
        <position position="11"/>
    </location>
    <ligand>
        <name>NAD(+)</name>
        <dbReference type="ChEBI" id="CHEBI:57540"/>
    </ligand>
</feature>
<feature type="modified residue" description="Phosphotyrosine" evidence="8">
    <location>
        <position position="218"/>
    </location>
</feature>
<feature type="binding site" evidence="8">
    <location>
        <position position="62"/>
    </location>
    <ligand>
        <name>NAD(+)</name>
        <dbReference type="ChEBI" id="CHEBI:57540"/>
    </ligand>
</feature>
<feature type="binding site" evidence="8">
    <location>
        <begin position="117"/>
        <end position="120"/>
    </location>
    <ligand>
        <name>substrate</name>
    </ligand>
</feature>
<dbReference type="SUPFAM" id="SSF51735">
    <property type="entry name" value="NAD(P)-binding Rossmann-fold domains"/>
    <property type="match status" value="1"/>
</dbReference>
<dbReference type="PROSITE" id="PS00064">
    <property type="entry name" value="L_LDH"/>
    <property type="match status" value="1"/>
</dbReference>
<dbReference type="InterPro" id="IPR015955">
    <property type="entry name" value="Lactate_DH/Glyco_Ohase_4_C"/>
</dbReference>
<feature type="binding site" evidence="8">
    <location>
        <begin position="76"/>
        <end position="77"/>
    </location>
    <ligand>
        <name>NAD(+)</name>
        <dbReference type="ChEBI" id="CHEBI:57540"/>
    </ligand>
</feature>
<dbReference type="Gene3D" id="3.40.50.720">
    <property type="entry name" value="NAD(P)-binding Rossmann-like Domain"/>
    <property type="match status" value="1"/>
</dbReference>
<dbReference type="UniPathway" id="UPA00554">
    <property type="reaction ID" value="UER00611"/>
</dbReference>
<dbReference type="InterPro" id="IPR018177">
    <property type="entry name" value="L-lactate_DH_AS"/>
</dbReference>
<dbReference type="PIRSF" id="PIRSF000102">
    <property type="entry name" value="Lac_mal_DH"/>
    <property type="match status" value="1"/>
</dbReference>
<evidence type="ECO:0000256" key="10">
    <source>
        <dbReference type="PIRSR" id="PIRSR000102-3"/>
    </source>
</evidence>
<dbReference type="PANTHER" id="PTHR43128">
    <property type="entry name" value="L-2-HYDROXYCARBOXYLATE DEHYDROGENASE (NAD(P)(+))"/>
    <property type="match status" value="1"/>
</dbReference>
<dbReference type="RefSeq" id="WP_184262268.1">
    <property type="nucleotide sequence ID" value="NZ_JACIIX010000003.1"/>
</dbReference>
<feature type="active site" description="Proton acceptor" evidence="8 9">
    <location>
        <position position="172"/>
    </location>
</feature>
<dbReference type="Proteomes" id="UP000544872">
    <property type="component" value="Unassembled WGS sequence"/>
</dbReference>
<dbReference type="PANTHER" id="PTHR43128:SF16">
    <property type="entry name" value="L-LACTATE DEHYDROGENASE"/>
    <property type="match status" value="1"/>
</dbReference>
<dbReference type="CDD" id="cd05292">
    <property type="entry name" value="LDH_2"/>
    <property type="match status" value="1"/>
</dbReference>
<dbReference type="AlphaFoldDB" id="A0A7X0DL93"/>
<comment type="catalytic activity">
    <reaction evidence="7 8">
        <text>(S)-lactate + NAD(+) = pyruvate + NADH + H(+)</text>
        <dbReference type="Rhea" id="RHEA:23444"/>
        <dbReference type="ChEBI" id="CHEBI:15361"/>
        <dbReference type="ChEBI" id="CHEBI:15378"/>
        <dbReference type="ChEBI" id="CHEBI:16651"/>
        <dbReference type="ChEBI" id="CHEBI:57540"/>
        <dbReference type="ChEBI" id="CHEBI:57945"/>
        <dbReference type="EC" id="1.1.1.27"/>
    </reaction>
</comment>
<feature type="binding site" evidence="8">
    <location>
        <position position="227"/>
    </location>
    <ligand>
        <name>substrate</name>
    </ligand>
</feature>
<dbReference type="NCBIfam" id="TIGR01771">
    <property type="entry name" value="L-LDH-NAD"/>
    <property type="match status" value="1"/>
</dbReference>
<dbReference type="PRINTS" id="PR00086">
    <property type="entry name" value="LLDHDRGNASE"/>
</dbReference>
<dbReference type="EC" id="1.1.1.27" evidence="4 8"/>
<comment type="subunit">
    <text evidence="8">Homotetramer.</text>
</comment>
<proteinExistence type="inferred from homology"/>
<dbReference type="Gene3D" id="3.90.110.10">
    <property type="entry name" value="Lactate dehydrogenase/glycoside hydrolase, family 4, C-terminal"/>
    <property type="match status" value="1"/>
</dbReference>
<comment type="function">
    <text evidence="8">Catalyzes the conversion of lactate to pyruvate.</text>
</comment>
<reference evidence="13 14" key="1">
    <citation type="submission" date="2020-08" db="EMBL/GenBank/DDBJ databases">
        <title>Genomic Encyclopedia of Type Strains, Phase IV (KMG-IV): sequencing the most valuable type-strain genomes for metagenomic binning, comparative biology and taxonomic classification.</title>
        <authorList>
            <person name="Goeker M."/>
        </authorList>
    </citation>
    <scope>NUCLEOTIDE SEQUENCE [LARGE SCALE GENOMIC DNA]</scope>
    <source>
        <strain evidence="13 14">DSM 11590</strain>
    </source>
</reference>
<keyword evidence="8" id="KW-0963">Cytoplasm</keyword>
<dbReference type="InterPro" id="IPR011304">
    <property type="entry name" value="L-lactate_DH"/>
</dbReference>
<evidence type="ECO:0000256" key="6">
    <source>
        <dbReference type="ARBA" id="ARBA00023027"/>
    </source>
</evidence>
<evidence type="ECO:0000256" key="1">
    <source>
        <dbReference type="ARBA" id="ARBA00003966"/>
    </source>
</evidence>
<keyword evidence="14" id="KW-1185">Reference proteome</keyword>
<evidence type="ECO:0000256" key="4">
    <source>
        <dbReference type="ARBA" id="ARBA00012967"/>
    </source>
</evidence>
<feature type="binding site" evidence="10">
    <location>
        <begin position="7"/>
        <end position="12"/>
    </location>
    <ligand>
        <name>NAD(+)</name>
        <dbReference type="ChEBI" id="CHEBI:57540"/>
    </ligand>
</feature>
<evidence type="ECO:0000256" key="2">
    <source>
        <dbReference type="ARBA" id="ARBA00004843"/>
    </source>
</evidence>
<comment type="pathway">
    <text evidence="2 8">Fermentation; pyruvate fermentation to lactate; (S)-lactate from pyruvate: step 1/1.</text>
</comment>
<evidence type="ECO:0000313" key="14">
    <source>
        <dbReference type="Proteomes" id="UP000544872"/>
    </source>
</evidence>
<feature type="domain" description="Lactate/malate dehydrogenase C-terminal" evidence="12">
    <location>
        <begin position="142"/>
        <end position="301"/>
    </location>
</feature>
<feature type="binding site" evidence="8">
    <location>
        <position position="165"/>
    </location>
    <ligand>
        <name>beta-D-fructose 1,6-bisphosphate</name>
        <dbReference type="ChEBI" id="CHEBI:32966"/>
        <note>allosteric activator</note>
    </ligand>
</feature>
<evidence type="ECO:0000256" key="5">
    <source>
        <dbReference type="ARBA" id="ARBA00023002"/>
    </source>
</evidence>
<feature type="binding site" evidence="8">
    <location>
        <position position="79"/>
    </location>
    <ligand>
        <name>substrate</name>
    </ligand>
</feature>
<feature type="binding site" evidence="8">
    <location>
        <begin position="115"/>
        <end position="117"/>
    </location>
    <ligand>
        <name>NAD(+)</name>
        <dbReference type="ChEBI" id="CHEBI:57540"/>
    </ligand>
</feature>
<dbReference type="SUPFAM" id="SSF56327">
    <property type="entry name" value="LDH C-terminal domain-like"/>
    <property type="match status" value="1"/>
</dbReference>
<evidence type="ECO:0000256" key="7">
    <source>
        <dbReference type="ARBA" id="ARBA00049258"/>
    </source>
</evidence>
<comment type="activity regulation">
    <text evidence="8">Allosterically activated by fructose 1,6-bisphosphate (FBP).</text>
</comment>
<evidence type="ECO:0000256" key="9">
    <source>
        <dbReference type="PIRSR" id="PIRSR000102-1"/>
    </source>
</evidence>
<dbReference type="InterPro" id="IPR036291">
    <property type="entry name" value="NAD(P)-bd_dom_sf"/>
</dbReference>
<comment type="subcellular location">
    <subcellularLocation>
        <location evidence="8">Cytoplasm</location>
    </subcellularLocation>
</comment>
<comment type="caution">
    <text evidence="13">The sequence shown here is derived from an EMBL/GenBank/DDBJ whole genome shotgun (WGS) entry which is preliminary data.</text>
</comment>
<dbReference type="Pfam" id="PF00056">
    <property type="entry name" value="Ldh_1_N"/>
    <property type="match status" value="1"/>
</dbReference>
<keyword evidence="8" id="KW-0597">Phosphoprotein</keyword>